<feature type="coiled-coil region" evidence="1">
    <location>
        <begin position="128"/>
        <end position="162"/>
    </location>
</feature>
<evidence type="ECO:0000313" key="5">
    <source>
        <dbReference type="Proteomes" id="UP000311382"/>
    </source>
</evidence>
<sequence>MLEPPRASTRRSSVHTKHRRPPTAAPSAAASPLADLRRLERYCHATSDRCSALEHSLSRVEHDVQSRITQWDSHLETLASVDDRAQALTAQLTAQLAALRTVADPQVAAARSAVGESKARVGDSDATLDKSIDNVERARLKLDDLQRQFEDKEAALERAESWLSWLTGLAIILVAVLSVVAAYVTHVHRSI</sequence>
<keyword evidence="3" id="KW-0812">Transmembrane</keyword>
<feature type="transmembrane region" description="Helical" evidence="3">
    <location>
        <begin position="162"/>
        <end position="184"/>
    </location>
</feature>
<evidence type="ECO:0000256" key="2">
    <source>
        <dbReference type="SAM" id="MobiDB-lite"/>
    </source>
</evidence>
<name>A0A5C5G0U2_9BASI</name>
<dbReference type="Proteomes" id="UP000311382">
    <property type="component" value="Unassembled WGS sequence"/>
</dbReference>
<keyword evidence="5" id="KW-1185">Reference proteome</keyword>
<dbReference type="OrthoDB" id="10476678at2759"/>
<protein>
    <submittedName>
        <fullName evidence="4">Uncharacterized protein</fullName>
    </submittedName>
</protein>
<dbReference type="AlphaFoldDB" id="A0A5C5G0U2"/>
<evidence type="ECO:0000256" key="1">
    <source>
        <dbReference type="SAM" id="Coils"/>
    </source>
</evidence>
<accession>A0A5C5G0U2</accession>
<keyword evidence="3" id="KW-0472">Membrane</keyword>
<dbReference type="Gene3D" id="1.10.287.1490">
    <property type="match status" value="1"/>
</dbReference>
<feature type="compositionally biased region" description="Basic residues" evidence="2">
    <location>
        <begin position="8"/>
        <end position="21"/>
    </location>
</feature>
<keyword evidence="1" id="KW-0175">Coiled coil</keyword>
<dbReference type="EMBL" id="SOZI01000021">
    <property type="protein sequence ID" value="TNY22707.1"/>
    <property type="molecule type" value="Genomic_DNA"/>
</dbReference>
<organism evidence="4 5">
    <name type="scientific">Rhodotorula diobovata</name>
    <dbReference type="NCBI Taxonomy" id="5288"/>
    <lineage>
        <taxon>Eukaryota</taxon>
        <taxon>Fungi</taxon>
        <taxon>Dikarya</taxon>
        <taxon>Basidiomycota</taxon>
        <taxon>Pucciniomycotina</taxon>
        <taxon>Microbotryomycetes</taxon>
        <taxon>Sporidiobolales</taxon>
        <taxon>Sporidiobolaceae</taxon>
        <taxon>Rhodotorula</taxon>
    </lineage>
</organism>
<evidence type="ECO:0000313" key="4">
    <source>
        <dbReference type="EMBL" id="TNY22707.1"/>
    </source>
</evidence>
<feature type="region of interest" description="Disordered" evidence="2">
    <location>
        <begin position="1"/>
        <end position="31"/>
    </location>
</feature>
<gene>
    <name evidence="4" type="ORF">DMC30DRAFT_123549</name>
</gene>
<keyword evidence="3" id="KW-1133">Transmembrane helix</keyword>
<reference evidence="4 5" key="1">
    <citation type="submission" date="2019-03" db="EMBL/GenBank/DDBJ databases">
        <title>Rhodosporidium diobovatum UCD-FST 08-225 genome sequencing, assembly, and annotation.</title>
        <authorList>
            <person name="Fakankun I.U."/>
            <person name="Fristensky B."/>
            <person name="Levin D.B."/>
        </authorList>
    </citation>
    <scope>NUCLEOTIDE SEQUENCE [LARGE SCALE GENOMIC DNA]</scope>
    <source>
        <strain evidence="4 5">UCD-FST 08-225</strain>
    </source>
</reference>
<evidence type="ECO:0000256" key="3">
    <source>
        <dbReference type="SAM" id="Phobius"/>
    </source>
</evidence>
<proteinExistence type="predicted"/>
<comment type="caution">
    <text evidence="4">The sequence shown here is derived from an EMBL/GenBank/DDBJ whole genome shotgun (WGS) entry which is preliminary data.</text>
</comment>